<organism evidence="2 3">
    <name type="scientific">Neocallimastix californiae</name>
    <dbReference type="NCBI Taxonomy" id="1754190"/>
    <lineage>
        <taxon>Eukaryota</taxon>
        <taxon>Fungi</taxon>
        <taxon>Fungi incertae sedis</taxon>
        <taxon>Chytridiomycota</taxon>
        <taxon>Chytridiomycota incertae sedis</taxon>
        <taxon>Neocallimastigomycetes</taxon>
        <taxon>Neocallimastigales</taxon>
        <taxon>Neocallimastigaceae</taxon>
        <taxon>Neocallimastix</taxon>
    </lineage>
</organism>
<evidence type="ECO:0000256" key="1">
    <source>
        <dbReference type="SAM" id="Phobius"/>
    </source>
</evidence>
<gene>
    <name evidence="2" type="ORF">LY90DRAFT_520685</name>
</gene>
<keyword evidence="1" id="KW-0472">Membrane</keyword>
<evidence type="ECO:0000313" key="3">
    <source>
        <dbReference type="Proteomes" id="UP000193920"/>
    </source>
</evidence>
<dbReference type="Proteomes" id="UP000193920">
    <property type="component" value="Unassembled WGS sequence"/>
</dbReference>
<name>A0A1Y1Y2A2_9FUNG</name>
<protein>
    <submittedName>
        <fullName evidence="2">Uncharacterized protein</fullName>
    </submittedName>
</protein>
<keyword evidence="1" id="KW-1133">Transmembrane helix</keyword>
<reference evidence="2 3" key="1">
    <citation type="submission" date="2016-08" db="EMBL/GenBank/DDBJ databases">
        <title>A Parts List for Fungal Cellulosomes Revealed by Comparative Genomics.</title>
        <authorList>
            <consortium name="DOE Joint Genome Institute"/>
            <person name="Haitjema C.H."/>
            <person name="Gilmore S.P."/>
            <person name="Henske J.K."/>
            <person name="Solomon K.V."/>
            <person name="De Groot R."/>
            <person name="Kuo A."/>
            <person name="Mondo S.J."/>
            <person name="Salamov A.A."/>
            <person name="Labutti K."/>
            <person name="Zhao Z."/>
            <person name="Chiniquy J."/>
            <person name="Barry K."/>
            <person name="Brewer H.M."/>
            <person name="Purvine S.O."/>
            <person name="Wright A.T."/>
            <person name="Boxma B."/>
            <person name="Van Alen T."/>
            <person name="Hackstein J.H."/>
            <person name="Baker S.E."/>
            <person name="Grigoriev I.V."/>
            <person name="O'Malley M.A."/>
        </authorList>
    </citation>
    <scope>NUCLEOTIDE SEQUENCE [LARGE SCALE GENOMIC DNA]</scope>
    <source>
        <strain evidence="2 3">G1</strain>
    </source>
</reference>
<comment type="caution">
    <text evidence="2">The sequence shown here is derived from an EMBL/GenBank/DDBJ whole genome shotgun (WGS) entry which is preliminary data.</text>
</comment>
<accession>A0A1Y1Y2A2</accession>
<feature type="transmembrane region" description="Helical" evidence="1">
    <location>
        <begin position="190"/>
        <end position="209"/>
    </location>
</feature>
<keyword evidence="1" id="KW-0812">Transmembrane</keyword>
<proteinExistence type="predicted"/>
<dbReference type="AlphaFoldDB" id="A0A1Y1Y2A2"/>
<evidence type="ECO:0000313" key="2">
    <source>
        <dbReference type="EMBL" id="ORX92005.1"/>
    </source>
</evidence>
<dbReference type="EMBL" id="MCOG01000834">
    <property type="protein sequence ID" value="ORX92005.1"/>
    <property type="molecule type" value="Genomic_DNA"/>
</dbReference>
<keyword evidence="3" id="KW-1185">Reference proteome</keyword>
<sequence>MEAINFNKIYHDSENSFYSNSYVLNSNSLMVSNSNKNNLQSFVGYMATTTIDRINSRSKIYSINSFPYSKQVSNNVSQVLTSTTSNTSDSNQVTFNKSNDLYQQIHLQNYHFSYNQHNIDQNKNNHFDSRNGKVNTLTKSPFSLNSKTDSIINSPLVHPCIDFTKNSLIIQTRPNNISGKYIEKSNIITYPVYNMIQMLVLFKIILILTQIK</sequence>